<dbReference type="EMBL" id="PZKF01000052">
    <property type="protein sequence ID" value="PTE14893.1"/>
    <property type="molecule type" value="Genomic_DNA"/>
</dbReference>
<dbReference type="Pfam" id="PF11740">
    <property type="entry name" value="KfrA_N"/>
    <property type="match status" value="1"/>
</dbReference>
<dbReference type="Proteomes" id="UP000241899">
    <property type="component" value="Unassembled WGS sequence"/>
</dbReference>
<sequence length="274" mass="29924">MAFMALRTPEVSVGALLLLTGPIPSEPGRGYSPPKTIESRNTYITYDTLRLKKVTPMPRTPIITPAAVARAATELLAQGRPVTNAGVLQLVGGGSMSTLVPLLRAWREDQKDRVAREEIEIPEPVMEQVRELATRIWRDATEEAQTATDALRRELRELRLESEQQQGELVAHLGKVEAERDAAIEQRDQLSTRVDALEADQRQSASERAKAAAALEAVREKCEFLATTLAKAEARADRAEARLVEILKERTAEKSSAKSARTGRAKPGEAGAAG</sequence>
<dbReference type="AlphaFoldDB" id="A0A2T4JAK6"/>
<keyword evidence="1" id="KW-0175">Coiled coil</keyword>
<proteinExistence type="predicted"/>
<gene>
    <name evidence="4" type="ORF">C5F46_14450</name>
</gene>
<feature type="region of interest" description="Disordered" evidence="2">
    <location>
        <begin position="249"/>
        <end position="274"/>
    </location>
</feature>
<reference evidence="4 5" key="1">
    <citation type="submission" date="2018-03" db="EMBL/GenBank/DDBJ databases">
        <title>Rhodobacter veldkampii.</title>
        <authorList>
            <person name="Meyer T.E."/>
            <person name="Miller S."/>
            <person name="Lodha T."/>
            <person name="Gandham S."/>
            <person name="Chintalapati S."/>
            <person name="Chintalapati V.R."/>
        </authorList>
    </citation>
    <scope>NUCLEOTIDE SEQUENCE [LARGE SCALE GENOMIC DNA]</scope>
    <source>
        <strain evidence="4 5">DSM 11550</strain>
    </source>
</reference>
<feature type="domain" description="KfrA N-terminal DNA-binding" evidence="3">
    <location>
        <begin position="65"/>
        <end position="178"/>
    </location>
</feature>
<evidence type="ECO:0000313" key="4">
    <source>
        <dbReference type="EMBL" id="PTE14893.1"/>
    </source>
</evidence>
<accession>A0A2T4JAK6</accession>
<evidence type="ECO:0000256" key="2">
    <source>
        <dbReference type="SAM" id="MobiDB-lite"/>
    </source>
</evidence>
<dbReference type="InterPro" id="IPR021104">
    <property type="entry name" value="KfrA_DNA-bd_N"/>
</dbReference>
<evidence type="ECO:0000259" key="3">
    <source>
        <dbReference type="Pfam" id="PF11740"/>
    </source>
</evidence>
<evidence type="ECO:0000313" key="5">
    <source>
        <dbReference type="Proteomes" id="UP000241899"/>
    </source>
</evidence>
<name>A0A2T4JAK6_9RHOB</name>
<comment type="caution">
    <text evidence="4">The sequence shown here is derived from an EMBL/GenBank/DDBJ whole genome shotgun (WGS) entry which is preliminary data.</text>
</comment>
<keyword evidence="5" id="KW-1185">Reference proteome</keyword>
<protein>
    <recommendedName>
        <fullName evidence="3">KfrA N-terminal DNA-binding domain-containing protein</fullName>
    </recommendedName>
</protein>
<organism evidence="4 5">
    <name type="scientific">Phaeovulum veldkampii DSM 11550</name>
    <dbReference type="NCBI Taxonomy" id="1185920"/>
    <lineage>
        <taxon>Bacteria</taxon>
        <taxon>Pseudomonadati</taxon>
        <taxon>Pseudomonadota</taxon>
        <taxon>Alphaproteobacteria</taxon>
        <taxon>Rhodobacterales</taxon>
        <taxon>Paracoccaceae</taxon>
        <taxon>Phaeovulum</taxon>
    </lineage>
</organism>
<evidence type="ECO:0000256" key="1">
    <source>
        <dbReference type="SAM" id="Coils"/>
    </source>
</evidence>
<feature type="coiled-coil region" evidence="1">
    <location>
        <begin position="141"/>
        <end position="249"/>
    </location>
</feature>
<dbReference type="OrthoDB" id="583532at2"/>